<evidence type="ECO:0000313" key="7">
    <source>
        <dbReference type="EMBL" id="PGH23944.1"/>
    </source>
</evidence>
<dbReference type="PANTHER" id="PTHR43400">
    <property type="entry name" value="FUMARATE REDUCTASE"/>
    <property type="match status" value="1"/>
</dbReference>
<organism evidence="7 8">
    <name type="scientific">Polytolypa hystricis (strain UAMH7299)</name>
    <dbReference type="NCBI Taxonomy" id="1447883"/>
    <lineage>
        <taxon>Eukaryota</taxon>
        <taxon>Fungi</taxon>
        <taxon>Dikarya</taxon>
        <taxon>Ascomycota</taxon>
        <taxon>Pezizomycotina</taxon>
        <taxon>Eurotiomycetes</taxon>
        <taxon>Eurotiomycetidae</taxon>
        <taxon>Onygenales</taxon>
        <taxon>Onygenales incertae sedis</taxon>
        <taxon>Polytolypa</taxon>
    </lineage>
</organism>
<dbReference type="OrthoDB" id="10252157at2759"/>
<dbReference type="STRING" id="1447883.A0A2B7YIN3"/>
<dbReference type="InterPro" id="IPR036188">
    <property type="entry name" value="FAD/NAD-bd_sf"/>
</dbReference>
<feature type="compositionally biased region" description="Low complexity" evidence="5">
    <location>
        <begin position="1"/>
        <end position="14"/>
    </location>
</feature>
<keyword evidence="8" id="KW-1185">Reference proteome</keyword>
<dbReference type="Pfam" id="PF00890">
    <property type="entry name" value="FAD_binding_2"/>
    <property type="match status" value="1"/>
</dbReference>
<reference evidence="7 8" key="1">
    <citation type="submission" date="2017-10" db="EMBL/GenBank/DDBJ databases">
        <title>Comparative genomics in systemic dimorphic fungi from Ajellomycetaceae.</title>
        <authorList>
            <person name="Munoz J.F."/>
            <person name="Mcewen J.G."/>
            <person name="Clay O.K."/>
            <person name="Cuomo C.A."/>
        </authorList>
    </citation>
    <scope>NUCLEOTIDE SEQUENCE [LARGE SCALE GENOMIC DNA]</scope>
    <source>
        <strain evidence="7 8">UAMH7299</strain>
    </source>
</reference>
<comment type="catalytic activity">
    <reaction evidence="4">
        <text>succinate + NAD(+) = fumarate + NADH + H(+)</text>
        <dbReference type="Rhea" id="RHEA:18281"/>
        <dbReference type="ChEBI" id="CHEBI:15378"/>
        <dbReference type="ChEBI" id="CHEBI:29806"/>
        <dbReference type="ChEBI" id="CHEBI:30031"/>
        <dbReference type="ChEBI" id="CHEBI:57540"/>
        <dbReference type="ChEBI" id="CHEBI:57945"/>
        <dbReference type="EC" id="1.3.1.6"/>
    </reaction>
</comment>
<evidence type="ECO:0000256" key="5">
    <source>
        <dbReference type="SAM" id="MobiDB-lite"/>
    </source>
</evidence>
<evidence type="ECO:0000256" key="2">
    <source>
        <dbReference type="ARBA" id="ARBA00022827"/>
    </source>
</evidence>
<dbReference type="EC" id="1.3.1.6" evidence="4"/>
<dbReference type="InterPro" id="IPR027477">
    <property type="entry name" value="Succ_DH/fumarate_Rdtase_cat_sf"/>
</dbReference>
<comment type="caution">
    <text evidence="7">The sequence shown here is derived from an EMBL/GenBank/DDBJ whole genome shotgun (WGS) entry which is preliminary data.</text>
</comment>
<protein>
    <recommendedName>
        <fullName evidence="4">Fumarate reductase</fullName>
        <ecNumber evidence="4">1.3.1.6</ecNumber>
    </recommendedName>
</protein>
<dbReference type="Gene3D" id="3.50.50.60">
    <property type="entry name" value="FAD/NAD(P)-binding domain"/>
    <property type="match status" value="1"/>
</dbReference>
<dbReference type="InterPro" id="IPR050315">
    <property type="entry name" value="FAD-oxidoreductase_2"/>
</dbReference>
<comment type="function">
    <text evidence="4">Irreversibly catalyzes the reduction of fumarate to succinate.</text>
</comment>
<dbReference type="InterPro" id="IPR003953">
    <property type="entry name" value="FAD-dep_OxRdtase_2_FAD-bd"/>
</dbReference>
<evidence type="ECO:0000256" key="4">
    <source>
        <dbReference type="RuleBase" id="RU366062"/>
    </source>
</evidence>
<evidence type="ECO:0000256" key="1">
    <source>
        <dbReference type="ARBA" id="ARBA00022630"/>
    </source>
</evidence>
<name>A0A2B7YIN3_POLH7</name>
<evidence type="ECO:0000256" key="3">
    <source>
        <dbReference type="ARBA" id="ARBA00023002"/>
    </source>
</evidence>
<dbReference type="AlphaFoldDB" id="A0A2B7YIN3"/>
<gene>
    <name evidence="7" type="ORF">AJ80_02006</name>
</gene>
<dbReference type="EMBL" id="PDNA01000018">
    <property type="protein sequence ID" value="PGH23944.1"/>
    <property type="molecule type" value="Genomic_DNA"/>
</dbReference>
<dbReference type="Proteomes" id="UP000224634">
    <property type="component" value="Unassembled WGS sequence"/>
</dbReference>
<dbReference type="InterPro" id="IPR010960">
    <property type="entry name" value="Flavocytochrome_c"/>
</dbReference>
<dbReference type="GO" id="GO:0016156">
    <property type="term" value="F:fumarate reductase (NADH) activity"/>
    <property type="evidence" value="ECO:0007669"/>
    <property type="project" value="UniProtKB-EC"/>
</dbReference>
<feature type="region of interest" description="Disordered" evidence="5">
    <location>
        <begin position="1"/>
        <end position="20"/>
    </location>
</feature>
<sequence length="506" mass="53789">MAFTSPSTSTSCPAAPTPPPPLSAQSVIIVGSGLAGLAAASQLVAHKVPVHMLDRAPKPGGNSIKASSGINGVPTRFQPLKDDTPGLFFNDTINSAGGVLLLRSSSDQVLLREQLIRTLTSSAGSAVNWLVDENGIDLSRVVQLGGHSRPRTHRGAGEKPPGVAIVSTLLGLLEKNPLFKLQTDATVTKVLREDEEVLGVEYTCEGDSSTTATKTEEKLHGPVIFASGGFAGDAHGLLAKYRPDLAGVPTTNQAREGSQPLLTDIGAGLLDMESVQVHPTGFIDPKDPAAQVKFLAAEALRGEGAIMLLENGTRFVNELETRKNVTDAIMRSAATTTPENTRQWPVNLVLDEGAAEAASSHLGFYTWKGLVRKTTVSELGTSALQTIQDYADIVSGRKTDEYHRTSFGSWTLTDVRPDSVMYVGQVTPVVHFTMGGVTINERSEVLDMDMKQIRGLWAAGEVAGGVHGQNRLGGSSLLECVVFGRIAGDQAAKFYQEHYATRLDDL</sequence>
<dbReference type="GO" id="GO:0010181">
    <property type="term" value="F:FMN binding"/>
    <property type="evidence" value="ECO:0007669"/>
    <property type="project" value="InterPro"/>
</dbReference>
<accession>A0A2B7YIN3</accession>
<comment type="cofactor">
    <cofactor evidence="4">
        <name>FAD</name>
        <dbReference type="ChEBI" id="CHEBI:57692"/>
    </cofactor>
    <text evidence="4">Binds 1 FAD per monomer.</text>
</comment>
<evidence type="ECO:0000313" key="8">
    <source>
        <dbReference type="Proteomes" id="UP000224634"/>
    </source>
</evidence>
<dbReference type="SUPFAM" id="SSF51905">
    <property type="entry name" value="FAD/NAD(P)-binding domain"/>
    <property type="match status" value="1"/>
</dbReference>
<keyword evidence="1 4" id="KW-0285">Flavoprotein</keyword>
<comment type="similarity">
    <text evidence="4">Belongs to the FAD-dependent oxidoreductase 2 family. FRD/SDH subfamily.</text>
</comment>
<keyword evidence="2 4" id="KW-0274">FAD</keyword>
<dbReference type="Gene3D" id="3.90.700.10">
    <property type="entry name" value="Succinate dehydrogenase/fumarate reductase flavoprotein, catalytic domain"/>
    <property type="match status" value="1"/>
</dbReference>
<dbReference type="NCBIfam" id="TIGR01813">
    <property type="entry name" value="flavo_cyto_c"/>
    <property type="match status" value="1"/>
</dbReference>
<feature type="domain" description="FAD-dependent oxidoreductase 2 FAD-binding" evidence="6">
    <location>
        <begin position="27"/>
        <end position="477"/>
    </location>
</feature>
<proteinExistence type="inferred from homology"/>
<keyword evidence="3 4" id="KW-0560">Oxidoreductase</keyword>
<dbReference type="SUPFAM" id="SSF56425">
    <property type="entry name" value="Succinate dehydrogenase/fumarate reductase flavoprotein, catalytic domain"/>
    <property type="match status" value="1"/>
</dbReference>
<dbReference type="PANTHER" id="PTHR43400:SF12">
    <property type="entry name" value="FUMARATE REDUCTASE"/>
    <property type="match status" value="1"/>
</dbReference>
<evidence type="ECO:0000259" key="6">
    <source>
        <dbReference type="Pfam" id="PF00890"/>
    </source>
</evidence>